<proteinExistence type="predicted"/>
<evidence type="ECO:0000313" key="1">
    <source>
        <dbReference type="Proteomes" id="UP000694844"/>
    </source>
</evidence>
<dbReference type="GeneID" id="111116695"/>
<dbReference type="Proteomes" id="UP000694844">
    <property type="component" value="Chromosome 10"/>
</dbReference>
<organism evidence="1 2">
    <name type="scientific">Crassostrea virginica</name>
    <name type="common">Eastern oyster</name>
    <dbReference type="NCBI Taxonomy" id="6565"/>
    <lineage>
        <taxon>Eukaryota</taxon>
        <taxon>Metazoa</taxon>
        <taxon>Spiralia</taxon>
        <taxon>Lophotrochozoa</taxon>
        <taxon>Mollusca</taxon>
        <taxon>Bivalvia</taxon>
        <taxon>Autobranchia</taxon>
        <taxon>Pteriomorphia</taxon>
        <taxon>Ostreida</taxon>
        <taxon>Ostreoidea</taxon>
        <taxon>Ostreidae</taxon>
        <taxon>Crassostrea</taxon>
    </lineage>
</organism>
<dbReference type="CDD" id="cd00037">
    <property type="entry name" value="CLECT"/>
    <property type="match status" value="1"/>
</dbReference>
<dbReference type="KEGG" id="cvn:111116695"/>
<reference evidence="2" key="1">
    <citation type="submission" date="2025-08" db="UniProtKB">
        <authorList>
            <consortium name="RefSeq"/>
        </authorList>
    </citation>
    <scope>IDENTIFICATION</scope>
    <source>
        <tissue evidence="2">Whole sample</tissue>
    </source>
</reference>
<dbReference type="RefSeq" id="XP_022311390.1">
    <property type="nucleotide sequence ID" value="XM_022455682.1"/>
</dbReference>
<accession>A0A8B8C703</accession>
<protein>
    <submittedName>
        <fullName evidence="2">Uncharacterized protein LOC111116695</fullName>
    </submittedName>
</protein>
<dbReference type="AlphaFoldDB" id="A0A8B8C703"/>
<sequence length="236" mass="27479">MSNRMYYMLVVSNVFMCCEMLQTESMYGERYDLYPKTSCLTINHIETTARCFLRCINAMDGYQMFSYCKDYKVCMCCADLSGSDVTGFNWQTYIPRRCGNGYVAYNYTDHQICLKFVNNIASYIEASAQCQIEGGNLFKMDTKLKHDILTEYLVAVANGVAIDVWIQSEKVGNEWKFHDGSPMPMDTDDVCPRSLHDVPYENRIRVRGSTSFRCMDQKEVMQYYFLCEYYRQSVIS</sequence>
<dbReference type="InterPro" id="IPR016186">
    <property type="entry name" value="C-type_lectin-like/link_sf"/>
</dbReference>
<evidence type="ECO:0000313" key="2">
    <source>
        <dbReference type="RefSeq" id="XP_022311390.1"/>
    </source>
</evidence>
<dbReference type="InterPro" id="IPR016187">
    <property type="entry name" value="CTDL_fold"/>
</dbReference>
<dbReference type="SUPFAM" id="SSF56436">
    <property type="entry name" value="C-type lectin-like"/>
    <property type="match status" value="1"/>
</dbReference>
<dbReference type="OrthoDB" id="6136563at2759"/>
<keyword evidence="1" id="KW-1185">Reference proteome</keyword>
<dbReference type="Gene3D" id="3.10.100.10">
    <property type="entry name" value="Mannose-Binding Protein A, subunit A"/>
    <property type="match status" value="1"/>
</dbReference>
<name>A0A8B8C703_CRAVI</name>
<gene>
    <name evidence="2" type="primary">LOC111116695</name>
</gene>